<feature type="domain" description="AB hydrolase-1" evidence="1">
    <location>
        <begin position="99"/>
        <end position="203"/>
    </location>
</feature>
<dbReference type="PANTHER" id="PTHR43798:SF33">
    <property type="entry name" value="HYDROLASE, PUTATIVE (AFU_ORTHOLOGUE AFUA_2G14860)-RELATED"/>
    <property type="match status" value="1"/>
</dbReference>
<dbReference type="InterPro" id="IPR000073">
    <property type="entry name" value="AB_hydrolase_1"/>
</dbReference>
<dbReference type="PANTHER" id="PTHR43798">
    <property type="entry name" value="MONOACYLGLYCEROL LIPASE"/>
    <property type="match status" value="1"/>
</dbReference>
<reference evidence="3" key="1">
    <citation type="journal article" date="2019" name="Int. J. Syst. Evol. Microbiol.">
        <title>The Global Catalogue of Microorganisms (GCM) 10K type strain sequencing project: providing services to taxonomists for standard genome sequencing and annotation.</title>
        <authorList>
            <consortium name="The Broad Institute Genomics Platform"/>
            <consortium name="The Broad Institute Genome Sequencing Center for Infectious Disease"/>
            <person name="Wu L."/>
            <person name="Ma J."/>
        </authorList>
    </citation>
    <scope>NUCLEOTIDE SEQUENCE [LARGE SCALE GENOMIC DNA]</scope>
    <source>
        <strain evidence="3">JCM 18298</strain>
    </source>
</reference>
<keyword evidence="3" id="KW-1185">Reference proteome</keyword>
<dbReference type="Pfam" id="PF00561">
    <property type="entry name" value="Abhydrolase_1"/>
    <property type="match status" value="1"/>
</dbReference>
<dbReference type="RefSeq" id="WP_345493121.1">
    <property type="nucleotide sequence ID" value="NZ_BAABJM010000001.1"/>
</dbReference>
<dbReference type="Gene3D" id="3.40.50.1820">
    <property type="entry name" value="alpha/beta hydrolase"/>
    <property type="match status" value="1"/>
</dbReference>
<sequence>MNRNETDAVNSRDATPDSAEDGLLAYAARVADDDLFLEPNIGKPTEKVGYFADQAGFDRFCAAYTHGMAQLPDYAERVAVPTSFGPVRAYRFGDGGGIPVVLLSGRQASTPMWRSNLPSLIPGRTIWSIDSIGEPGASTQREPLVAASEQAAWVAEALAGLDLERAHLLGASVGGWLALRVAIHRPERAASVTLLDPANSFAPLSWKMVGVSLGTVIPGVPESIRHRLLSEISGGGEVDETIPEGRLIASGMRDYRSAQPLPVRPTAAELEAINVPVLALFGGRSIAHSASRAADTARTIPGAQVEVWDDASHAISGEFPDRITKRFTEFTTPIP</sequence>
<evidence type="ECO:0000313" key="3">
    <source>
        <dbReference type="Proteomes" id="UP001500603"/>
    </source>
</evidence>
<organism evidence="2 3">
    <name type="scientific">Nocardia callitridis</name>
    <dbReference type="NCBI Taxonomy" id="648753"/>
    <lineage>
        <taxon>Bacteria</taxon>
        <taxon>Bacillati</taxon>
        <taxon>Actinomycetota</taxon>
        <taxon>Actinomycetes</taxon>
        <taxon>Mycobacteriales</taxon>
        <taxon>Nocardiaceae</taxon>
        <taxon>Nocardia</taxon>
    </lineage>
</organism>
<dbReference type="InterPro" id="IPR050266">
    <property type="entry name" value="AB_hydrolase_sf"/>
</dbReference>
<accession>A0ABP9JTP0</accession>
<protein>
    <submittedName>
        <fullName evidence="2">Alpha/beta hydrolase</fullName>
    </submittedName>
</protein>
<proteinExistence type="predicted"/>
<dbReference type="EMBL" id="BAABJM010000001">
    <property type="protein sequence ID" value="GAA5042470.1"/>
    <property type="molecule type" value="Genomic_DNA"/>
</dbReference>
<dbReference type="SUPFAM" id="SSF53474">
    <property type="entry name" value="alpha/beta-Hydrolases"/>
    <property type="match status" value="1"/>
</dbReference>
<name>A0ABP9JTP0_9NOCA</name>
<evidence type="ECO:0000313" key="2">
    <source>
        <dbReference type="EMBL" id="GAA5042470.1"/>
    </source>
</evidence>
<evidence type="ECO:0000259" key="1">
    <source>
        <dbReference type="Pfam" id="PF00561"/>
    </source>
</evidence>
<dbReference type="GO" id="GO:0016787">
    <property type="term" value="F:hydrolase activity"/>
    <property type="evidence" value="ECO:0007669"/>
    <property type="project" value="UniProtKB-KW"/>
</dbReference>
<dbReference type="Proteomes" id="UP001500603">
    <property type="component" value="Unassembled WGS sequence"/>
</dbReference>
<gene>
    <name evidence="2" type="ORF">GCM10023318_02790</name>
</gene>
<comment type="caution">
    <text evidence="2">The sequence shown here is derived from an EMBL/GenBank/DDBJ whole genome shotgun (WGS) entry which is preliminary data.</text>
</comment>
<dbReference type="InterPro" id="IPR029058">
    <property type="entry name" value="AB_hydrolase_fold"/>
</dbReference>
<keyword evidence="2" id="KW-0378">Hydrolase</keyword>